<keyword evidence="2" id="KW-1185">Reference proteome</keyword>
<evidence type="ECO:0000313" key="1">
    <source>
        <dbReference type="EMBL" id="EHQ04737.1"/>
    </source>
</evidence>
<dbReference type="STRING" id="183.GCA_002009735_04093"/>
<evidence type="ECO:0000313" key="2">
    <source>
        <dbReference type="Proteomes" id="UP000005737"/>
    </source>
</evidence>
<dbReference type="Proteomes" id="UP000005737">
    <property type="component" value="Unassembled WGS sequence"/>
</dbReference>
<accession>H2CGR1</accession>
<gene>
    <name evidence="1" type="ORF">Lepil_0026</name>
</gene>
<dbReference type="EMBL" id="JH597773">
    <property type="protein sequence ID" value="EHQ04737.1"/>
    <property type="molecule type" value="Genomic_DNA"/>
</dbReference>
<dbReference type="RefSeq" id="WP_002768730.1">
    <property type="nucleotide sequence ID" value="NZ_JH597773.1"/>
</dbReference>
<reference evidence="1 2" key="1">
    <citation type="submission" date="2011-10" db="EMBL/GenBank/DDBJ databases">
        <title>The Improved High-Quality Draft genome of Leptonema illini DSM 21528.</title>
        <authorList>
            <consortium name="US DOE Joint Genome Institute (JGI-PGF)"/>
            <person name="Lucas S."/>
            <person name="Copeland A."/>
            <person name="Lapidus A."/>
            <person name="Glavina del Rio T."/>
            <person name="Dalin E."/>
            <person name="Tice H."/>
            <person name="Bruce D."/>
            <person name="Goodwin L."/>
            <person name="Pitluck S."/>
            <person name="Peters L."/>
            <person name="Mikhailova N."/>
            <person name="Held B."/>
            <person name="Kyrpides N."/>
            <person name="Mavromatis K."/>
            <person name="Ivanova N."/>
            <person name="Markowitz V."/>
            <person name="Cheng J.-F."/>
            <person name="Hugenholtz P."/>
            <person name="Woyke T."/>
            <person name="Wu D."/>
            <person name="Gronow S."/>
            <person name="Wellnitz S."/>
            <person name="Brambilla E.-M."/>
            <person name="Klenk H.-P."/>
            <person name="Eisen J.A."/>
        </authorList>
    </citation>
    <scope>NUCLEOTIDE SEQUENCE [LARGE SCALE GENOMIC DNA]</scope>
    <source>
        <strain evidence="1 2">DSM 21528</strain>
    </source>
</reference>
<proteinExistence type="predicted"/>
<name>H2CGR1_9LEPT</name>
<sequence>MTIQFSDSIQYESHLYHLSRSVPLLSAPEAAFPFSPVSHSSANVKGYLAEYAILDGRLTLSNLNISATYLDYLRSKIKQTHGKNHKQYIVENEDRSITCKNLGTFIDYTGILIIARTTSDATFELKATSPRDVWSDLLLIEFKAGLINSVKDCLSMSIELPEVEKFDSLLVGARSKRYIDRIIETHDSGT</sequence>
<organism evidence="1 2">
    <name type="scientific">Leptonema illini DSM 21528</name>
    <dbReference type="NCBI Taxonomy" id="929563"/>
    <lineage>
        <taxon>Bacteria</taxon>
        <taxon>Pseudomonadati</taxon>
        <taxon>Spirochaetota</taxon>
        <taxon>Spirochaetia</taxon>
        <taxon>Leptospirales</taxon>
        <taxon>Leptospiraceae</taxon>
        <taxon>Leptonema</taxon>
    </lineage>
</organism>
<dbReference type="HOGENOM" id="CLU_1426408_0_0_12"/>
<protein>
    <submittedName>
        <fullName evidence="1">Uncharacterized protein</fullName>
    </submittedName>
</protein>
<dbReference type="AlphaFoldDB" id="H2CGR1"/>